<dbReference type="Pfam" id="PF14574">
    <property type="entry name" value="RACo_C_ter"/>
    <property type="match status" value="1"/>
</dbReference>
<feature type="compositionally biased region" description="Basic residues" evidence="1">
    <location>
        <begin position="642"/>
        <end position="653"/>
    </location>
</feature>
<evidence type="ECO:0000313" key="4">
    <source>
        <dbReference type="Proteomes" id="UP000634004"/>
    </source>
</evidence>
<dbReference type="PANTHER" id="PTHR42895:SF2">
    <property type="entry name" value="IRON-SULFUR CLUSTER PROTEIN"/>
    <property type="match status" value="1"/>
</dbReference>
<dbReference type="InterPro" id="IPR036010">
    <property type="entry name" value="2Fe-2S_ferredoxin-like_sf"/>
</dbReference>
<name>A0A8J3G2C2_9PROT</name>
<dbReference type="Gene3D" id="3.30.420.480">
    <property type="entry name" value="Domain of unknown function (DUF4445)"/>
    <property type="match status" value="1"/>
</dbReference>
<reference evidence="3" key="2">
    <citation type="submission" date="2020-09" db="EMBL/GenBank/DDBJ databases">
        <authorList>
            <person name="Sun Q."/>
            <person name="Kim S."/>
        </authorList>
    </citation>
    <scope>NUCLEOTIDE SEQUENCE</scope>
    <source>
        <strain evidence="3">KCTC 32513</strain>
    </source>
</reference>
<evidence type="ECO:0000259" key="2">
    <source>
        <dbReference type="PROSITE" id="PS51085"/>
    </source>
</evidence>
<dbReference type="InterPro" id="IPR012675">
    <property type="entry name" value="Beta-grasp_dom_sf"/>
</dbReference>
<dbReference type="InterPro" id="IPR001041">
    <property type="entry name" value="2Fe-2S_ferredoxin-type"/>
</dbReference>
<feature type="region of interest" description="Disordered" evidence="1">
    <location>
        <begin position="632"/>
        <end position="653"/>
    </location>
</feature>
<dbReference type="RefSeq" id="WP_233354042.1">
    <property type="nucleotide sequence ID" value="NZ_BMZH01000005.1"/>
</dbReference>
<organism evidence="3 4">
    <name type="scientific">Algimonas arctica</name>
    <dbReference type="NCBI Taxonomy" id="1479486"/>
    <lineage>
        <taxon>Bacteria</taxon>
        <taxon>Pseudomonadati</taxon>
        <taxon>Pseudomonadota</taxon>
        <taxon>Alphaproteobacteria</taxon>
        <taxon>Maricaulales</taxon>
        <taxon>Robiginitomaculaceae</taxon>
        <taxon>Algimonas</taxon>
    </lineage>
</organism>
<dbReference type="InterPro" id="IPR052911">
    <property type="entry name" value="Corrinoid_activation_enz"/>
</dbReference>
<dbReference type="InterPro" id="IPR040506">
    <property type="entry name" value="RACo_linker"/>
</dbReference>
<gene>
    <name evidence="3" type="ORF">GCM10009069_15120</name>
</gene>
<dbReference type="SUPFAM" id="SSF54292">
    <property type="entry name" value="2Fe-2S ferredoxin-like"/>
    <property type="match status" value="1"/>
</dbReference>
<dbReference type="Pfam" id="PF17650">
    <property type="entry name" value="RACo_linker"/>
    <property type="match status" value="1"/>
</dbReference>
<proteinExistence type="predicted"/>
<reference evidence="3" key="1">
    <citation type="journal article" date="2014" name="Int. J. Syst. Evol. Microbiol.">
        <title>Complete genome sequence of Corynebacterium casei LMG S-19264T (=DSM 44701T), isolated from a smear-ripened cheese.</title>
        <authorList>
            <consortium name="US DOE Joint Genome Institute (JGI-PGF)"/>
            <person name="Walter F."/>
            <person name="Albersmeier A."/>
            <person name="Kalinowski J."/>
            <person name="Ruckert C."/>
        </authorList>
    </citation>
    <scope>NUCLEOTIDE SEQUENCE</scope>
    <source>
        <strain evidence="3">KCTC 32513</strain>
    </source>
</reference>
<comment type="caution">
    <text evidence="3">The sequence shown here is derived from an EMBL/GenBank/DDBJ whole genome shotgun (WGS) entry which is preliminary data.</text>
</comment>
<dbReference type="InterPro" id="IPR042259">
    <property type="entry name" value="Raco-like_middle_sf"/>
</dbReference>
<dbReference type="AlphaFoldDB" id="A0A8J3G2C2"/>
<dbReference type="Proteomes" id="UP000634004">
    <property type="component" value="Unassembled WGS sequence"/>
</dbReference>
<dbReference type="PANTHER" id="PTHR42895">
    <property type="entry name" value="IRON-SULFUR CLUSTER-BINDING PROTEIN-RELATED"/>
    <property type="match status" value="1"/>
</dbReference>
<accession>A0A8J3G2C2</accession>
<feature type="domain" description="2Fe-2S ferredoxin-type" evidence="2">
    <location>
        <begin position="12"/>
        <end position="116"/>
    </location>
</feature>
<dbReference type="InterPro" id="IPR027980">
    <property type="entry name" value="RACo_C"/>
</dbReference>
<evidence type="ECO:0000256" key="1">
    <source>
        <dbReference type="SAM" id="MobiDB-lite"/>
    </source>
</evidence>
<dbReference type="PROSITE" id="PS51085">
    <property type="entry name" value="2FE2S_FER_2"/>
    <property type="match status" value="1"/>
</dbReference>
<evidence type="ECO:0000313" key="3">
    <source>
        <dbReference type="EMBL" id="GHA93054.1"/>
    </source>
</evidence>
<dbReference type="Pfam" id="PF17651">
    <property type="entry name" value="Raco_middle"/>
    <property type="match status" value="1"/>
</dbReference>
<keyword evidence="4" id="KW-1185">Reference proteome</keyword>
<dbReference type="CDD" id="cd00207">
    <property type="entry name" value="fer2"/>
    <property type="match status" value="1"/>
</dbReference>
<dbReference type="InterPro" id="IPR041414">
    <property type="entry name" value="Raco-like_middle"/>
</dbReference>
<sequence length="653" mass="69646">MGAAVVDAAKQHTIIFTPSGVQTTADDGETVFDVALRAGVDIKSVCGGQGICKRCQCSLQTGQHSKFGLTVTEEALFKLRPAEKKAIHDGEMAEGLRLACRAKIMGDVVIDVPPHARHTESAIRKAAFELPRPPGPLVNPPVRLQMVQLPEPTLHAHMSDTESLIEQLGGALRMAPNLVLKIQPLLAAHDRTLIAVIRDDAEVVDLWPPQREGLFGAAIDIGSTSVALYLYDLVSGHLVHQASAMNPQIRFGEDVMSRVSYVMMNKGGREKLAAAVQGQLREMLTDARAAVEAEADQILELVCVGNPIMHHTLVGIDPTPLGQSPFTLAVKDWVDLPGDMLDLGLVRHARISLLPLIGGHVGADTAAAYLTQMDRMAGRSVLLVDIGTNAEIVLTHNGKVAAASSPTGPALEGAEISCGVRACEGAVERVRIDSVTHECRVKIIGHDDWLTDETIGDHAVPGLCGSAIFEVMVEFARAGLIDRSGLFRSDVAPDRFTQDGGVMTYQLIGHLSFKQTDIRSVQLAKSALMAGARLVAEELGCEAFDEVLLAGAFGTHLDPAYVAEIGIIPHNGAATIKAVGNAAGMGAAMCLTDRSQRARIRAAVKDIVKIETALEPRFQDYFVEGMAFPSAPVGTGNPNGRRGGRSGGRRRNR</sequence>
<dbReference type="GO" id="GO:0051536">
    <property type="term" value="F:iron-sulfur cluster binding"/>
    <property type="evidence" value="ECO:0007669"/>
    <property type="project" value="InterPro"/>
</dbReference>
<dbReference type="EMBL" id="BMZH01000005">
    <property type="protein sequence ID" value="GHA93054.1"/>
    <property type="molecule type" value="Genomic_DNA"/>
</dbReference>
<dbReference type="Gene3D" id="3.10.20.30">
    <property type="match status" value="1"/>
</dbReference>
<protein>
    <submittedName>
        <fullName evidence="3">Ferredoxin</fullName>
    </submittedName>
</protein>